<name>L2GSR8_VAVCU</name>
<reference evidence="2" key="1">
    <citation type="submission" date="2011-03" db="EMBL/GenBank/DDBJ databases">
        <title>The genome sequence of Vavraia culicis strain floridensis.</title>
        <authorList>
            <consortium name="The Broad Institute Genome Sequencing Platform"/>
            <person name="Cuomo C."/>
            <person name="Becnel J."/>
            <person name="Sanscrainte N."/>
            <person name="Young S.K."/>
            <person name="Zeng Q."/>
            <person name="Gargeya S."/>
            <person name="Fitzgerald M."/>
            <person name="Haas B."/>
            <person name="Abouelleil A."/>
            <person name="Alvarado L."/>
            <person name="Arachchi H.M."/>
            <person name="Berlin A."/>
            <person name="Chapman S.B."/>
            <person name="Gearin G."/>
            <person name="Goldberg J."/>
            <person name="Griggs A."/>
            <person name="Gujja S."/>
            <person name="Hansen M."/>
            <person name="Heiman D."/>
            <person name="Howarth C."/>
            <person name="Larimer J."/>
            <person name="Lui A."/>
            <person name="MacDonald P.J.P."/>
            <person name="McCowen C."/>
            <person name="Montmayeur A."/>
            <person name="Murphy C."/>
            <person name="Neiman D."/>
            <person name="Pearson M."/>
            <person name="Priest M."/>
            <person name="Roberts A."/>
            <person name="Saif S."/>
            <person name="Shea T."/>
            <person name="Sisk P."/>
            <person name="Stolte C."/>
            <person name="Sykes S."/>
            <person name="Wortman J."/>
            <person name="Nusbaum C."/>
            <person name="Birren B."/>
        </authorList>
    </citation>
    <scope>NUCLEOTIDE SEQUENCE [LARGE SCALE GENOMIC DNA]</scope>
    <source>
        <strain evidence="2">floridensis</strain>
    </source>
</reference>
<dbReference type="VEuPathDB" id="MicrosporidiaDB:VCUG_02380"/>
<accession>L2GSR8</accession>
<sequence length="191" mass="22222">MSLTSFYYHYQKFTSHHISSISINLVQHFVFYDERDVFEAIPSSNAGTGQDLRSMQTCGIMYFNKPHVMLHKYGPIKLKGIKHVICTIEPENSLMHHLPCSANQKQVIDPVESQKRVWSDEFVRSCGSTLFHVKTLAHSQQADNIKRSFYRLRTEKCYNYGCYIRKLHEHAIKVANERTSMSKTRSSLIDM</sequence>
<dbReference type="InParanoid" id="L2GSR8"/>
<dbReference type="Proteomes" id="UP000011081">
    <property type="component" value="Unassembled WGS sequence"/>
</dbReference>
<keyword evidence="2" id="KW-1185">Reference proteome</keyword>
<dbReference type="AlphaFoldDB" id="L2GSR8"/>
<protein>
    <submittedName>
        <fullName evidence="1">Uncharacterized protein</fullName>
    </submittedName>
</protein>
<evidence type="ECO:0000313" key="1">
    <source>
        <dbReference type="EMBL" id="ELA46145.1"/>
    </source>
</evidence>
<evidence type="ECO:0000313" key="2">
    <source>
        <dbReference type="Proteomes" id="UP000011081"/>
    </source>
</evidence>
<dbReference type="EMBL" id="GL877461">
    <property type="protein sequence ID" value="ELA46145.1"/>
    <property type="molecule type" value="Genomic_DNA"/>
</dbReference>
<dbReference type="HOGENOM" id="CLU_1422425_0_0_1"/>
<dbReference type="GeneID" id="19880243"/>
<proteinExistence type="predicted"/>
<organism evidence="1 2">
    <name type="scientific">Vavraia culicis (isolate floridensis)</name>
    <name type="common">Microsporidian parasite</name>
    <dbReference type="NCBI Taxonomy" id="948595"/>
    <lineage>
        <taxon>Eukaryota</taxon>
        <taxon>Fungi</taxon>
        <taxon>Fungi incertae sedis</taxon>
        <taxon>Microsporidia</taxon>
        <taxon>Pleistophoridae</taxon>
        <taxon>Vavraia</taxon>
    </lineage>
</organism>
<gene>
    <name evidence="1" type="ORF">VCUG_02380</name>
</gene>
<dbReference type="RefSeq" id="XP_008075389.1">
    <property type="nucleotide sequence ID" value="XM_008077198.1"/>
</dbReference>